<accession>A0AA39ML29</accession>
<evidence type="ECO:0000313" key="2">
    <source>
        <dbReference type="Proteomes" id="UP001175226"/>
    </source>
</evidence>
<organism evidence="1 2">
    <name type="scientific">Armillaria borealis</name>
    <dbReference type="NCBI Taxonomy" id="47425"/>
    <lineage>
        <taxon>Eukaryota</taxon>
        <taxon>Fungi</taxon>
        <taxon>Dikarya</taxon>
        <taxon>Basidiomycota</taxon>
        <taxon>Agaricomycotina</taxon>
        <taxon>Agaricomycetes</taxon>
        <taxon>Agaricomycetidae</taxon>
        <taxon>Agaricales</taxon>
        <taxon>Marasmiineae</taxon>
        <taxon>Physalacriaceae</taxon>
        <taxon>Armillaria</taxon>
    </lineage>
</organism>
<sequence>MGFSRRSAASLNLKYRVRIAPLLVLFVIILHQTRLLNIHFAIINSLDTSTQRSESIKFLNKLLQTYNKEIAHKLSEYES</sequence>
<reference evidence="1" key="1">
    <citation type="submission" date="2023-06" db="EMBL/GenBank/DDBJ databases">
        <authorList>
            <consortium name="Lawrence Berkeley National Laboratory"/>
            <person name="Ahrendt S."/>
            <person name="Sahu N."/>
            <person name="Indic B."/>
            <person name="Wong-Bajracharya J."/>
            <person name="Merenyi Z."/>
            <person name="Ke H.-M."/>
            <person name="Monk M."/>
            <person name="Kocsube S."/>
            <person name="Drula E."/>
            <person name="Lipzen A."/>
            <person name="Balint B."/>
            <person name="Henrissat B."/>
            <person name="Andreopoulos B."/>
            <person name="Martin F.M."/>
            <person name="Harder C.B."/>
            <person name="Rigling D."/>
            <person name="Ford K.L."/>
            <person name="Foster G.D."/>
            <person name="Pangilinan J."/>
            <person name="Papanicolaou A."/>
            <person name="Barry K."/>
            <person name="LaButti K."/>
            <person name="Viragh M."/>
            <person name="Koriabine M."/>
            <person name="Yan M."/>
            <person name="Riley R."/>
            <person name="Champramary S."/>
            <person name="Plett K.L."/>
            <person name="Tsai I.J."/>
            <person name="Slot J."/>
            <person name="Sipos G."/>
            <person name="Plett J."/>
            <person name="Nagy L.G."/>
            <person name="Grigoriev I.V."/>
        </authorList>
    </citation>
    <scope>NUCLEOTIDE SEQUENCE</scope>
    <source>
        <strain evidence="1">FPL87.14</strain>
    </source>
</reference>
<dbReference type="Proteomes" id="UP001175226">
    <property type="component" value="Unassembled WGS sequence"/>
</dbReference>
<evidence type="ECO:0000313" key="1">
    <source>
        <dbReference type="EMBL" id="KAK0438242.1"/>
    </source>
</evidence>
<dbReference type="AlphaFoldDB" id="A0AA39ML29"/>
<dbReference type="EMBL" id="JAUEPT010000044">
    <property type="protein sequence ID" value="KAK0438242.1"/>
    <property type="molecule type" value="Genomic_DNA"/>
</dbReference>
<gene>
    <name evidence="1" type="ORF">EV421DRAFT_1825440</name>
</gene>
<proteinExistence type="predicted"/>
<name>A0AA39ML29_9AGAR</name>
<keyword evidence="2" id="KW-1185">Reference proteome</keyword>
<protein>
    <submittedName>
        <fullName evidence="1">Uncharacterized protein</fullName>
    </submittedName>
</protein>
<comment type="caution">
    <text evidence="1">The sequence shown here is derived from an EMBL/GenBank/DDBJ whole genome shotgun (WGS) entry which is preliminary data.</text>
</comment>